<feature type="region of interest" description="Disordered" evidence="5">
    <location>
        <begin position="1"/>
        <end position="79"/>
    </location>
</feature>
<dbReference type="OrthoDB" id="4427099at2"/>
<evidence type="ECO:0000313" key="8">
    <source>
        <dbReference type="EMBL" id="ROZ62684.1"/>
    </source>
</evidence>
<dbReference type="RefSeq" id="WP_123825544.1">
    <property type="nucleotide sequence ID" value="NZ_RKMF01000011.1"/>
</dbReference>
<dbReference type="GO" id="GO:0005886">
    <property type="term" value="C:plasma membrane"/>
    <property type="evidence" value="ECO:0007669"/>
    <property type="project" value="InterPro"/>
</dbReference>
<dbReference type="Proteomes" id="UP000270616">
    <property type="component" value="Unassembled WGS sequence"/>
</dbReference>
<evidence type="ECO:0000256" key="3">
    <source>
        <dbReference type="ARBA" id="ARBA00022989"/>
    </source>
</evidence>
<keyword evidence="3 6" id="KW-1133">Transmembrane helix</keyword>
<feature type="transmembrane region" description="Helical" evidence="6">
    <location>
        <begin position="124"/>
        <end position="147"/>
    </location>
</feature>
<feature type="compositionally biased region" description="Polar residues" evidence="5">
    <location>
        <begin position="22"/>
        <end position="42"/>
    </location>
</feature>
<keyword evidence="2 6" id="KW-0812">Transmembrane</keyword>
<evidence type="ECO:0000259" key="7">
    <source>
        <dbReference type="Pfam" id="PF06305"/>
    </source>
</evidence>
<dbReference type="EMBL" id="RKMF01000011">
    <property type="protein sequence ID" value="ROZ62684.1"/>
    <property type="molecule type" value="Genomic_DNA"/>
</dbReference>
<proteinExistence type="predicted"/>
<reference evidence="8 9" key="1">
    <citation type="submission" date="2018-10" db="EMBL/GenBank/DDBJ databases">
        <title>Kocuria sp. M5W7-7, whole genome shotgun sequence.</title>
        <authorList>
            <person name="Tuo L."/>
        </authorList>
    </citation>
    <scope>NUCLEOTIDE SEQUENCE [LARGE SCALE GENOMIC DNA]</scope>
    <source>
        <strain evidence="8 9">M5W7-7</strain>
    </source>
</reference>
<sequence length="167" mass="18473">MSQNPENTTSGDTPWTDPQAPRNAQSPQSAQPHQNDQNYQTDRTADAEPARQAPAQDGDRHQDRRPALDPKLDGRSKSGVSGATWFALIIGLIILILLLVFVLQNMKDIQIAYMSWEFALPLGVAMLLAAIAGALITALVGSIRLAVLSRRVHKLEKERETIRRTLR</sequence>
<name>A0A3N3ZP34_9MICC</name>
<feature type="compositionally biased region" description="Polar residues" evidence="5">
    <location>
        <begin position="1"/>
        <end position="13"/>
    </location>
</feature>
<feature type="compositionally biased region" description="Basic and acidic residues" evidence="5">
    <location>
        <begin position="57"/>
        <end position="76"/>
    </location>
</feature>
<feature type="transmembrane region" description="Helical" evidence="6">
    <location>
        <begin position="85"/>
        <end position="104"/>
    </location>
</feature>
<dbReference type="AlphaFoldDB" id="A0A3N3ZP34"/>
<keyword evidence="9" id="KW-1185">Reference proteome</keyword>
<organism evidence="8 9">
    <name type="scientific">Kocuria soli</name>
    <dbReference type="NCBI Taxonomy" id="2485125"/>
    <lineage>
        <taxon>Bacteria</taxon>
        <taxon>Bacillati</taxon>
        <taxon>Actinomycetota</taxon>
        <taxon>Actinomycetes</taxon>
        <taxon>Micrococcales</taxon>
        <taxon>Micrococcaceae</taxon>
        <taxon>Kocuria</taxon>
    </lineage>
</organism>
<keyword evidence="1" id="KW-1003">Cell membrane</keyword>
<keyword evidence="4 6" id="KW-0472">Membrane</keyword>
<dbReference type="InterPro" id="IPR010445">
    <property type="entry name" value="LapA_dom"/>
</dbReference>
<feature type="domain" description="Lipopolysaccharide assembly protein A" evidence="7">
    <location>
        <begin position="104"/>
        <end position="163"/>
    </location>
</feature>
<accession>A0A3N3ZP34</accession>
<gene>
    <name evidence="8" type="ORF">EDL96_09470</name>
</gene>
<evidence type="ECO:0000256" key="4">
    <source>
        <dbReference type="ARBA" id="ARBA00023136"/>
    </source>
</evidence>
<protein>
    <submittedName>
        <fullName evidence="8">DUF1049 domain-containing protein</fullName>
    </submittedName>
</protein>
<comment type="caution">
    <text evidence="8">The sequence shown here is derived from an EMBL/GenBank/DDBJ whole genome shotgun (WGS) entry which is preliminary data.</text>
</comment>
<evidence type="ECO:0000313" key="9">
    <source>
        <dbReference type="Proteomes" id="UP000270616"/>
    </source>
</evidence>
<evidence type="ECO:0000256" key="1">
    <source>
        <dbReference type="ARBA" id="ARBA00022475"/>
    </source>
</evidence>
<evidence type="ECO:0000256" key="6">
    <source>
        <dbReference type="SAM" id="Phobius"/>
    </source>
</evidence>
<dbReference type="Pfam" id="PF06305">
    <property type="entry name" value="LapA_dom"/>
    <property type="match status" value="1"/>
</dbReference>
<evidence type="ECO:0000256" key="2">
    <source>
        <dbReference type="ARBA" id="ARBA00022692"/>
    </source>
</evidence>
<evidence type="ECO:0000256" key="5">
    <source>
        <dbReference type="SAM" id="MobiDB-lite"/>
    </source>
</evidence>